<evidence type="ECO:0000256" key="3">
    <source>
        <dbReference type="ARBA" id="ARBA00023163"/>
    </source>
</evidence>
<dbReference type="Pfam" id="PF07883">
    <property type="entry name" value="Cupin_2"/>
    <property type="match status" value="1"/>
</dbReference>
<comment type="caution">
    <text evidence="5">The sequence shown here is derived from an EMBL/GenBank/DDBJ whole genome shotgun (WGS) entry which is preliminary data.</text>
</comment>
<evidence type="ECO:0000313" key="6">
    <source>
        <dbReference type="Proteomes" id="UP000307943"/>
    </source>
</evidence>
<dbReference type="SUPFAM" id="SSF51215">
    <property type="entry name" value="Regulatory protein AraC"/>
    <property type="match status" value="1"/>
</dbReference>
<evidence type="ECO:0000256" key="2">
    <source>
        <dbReference type="ARBA" id="ARBA00023125"/>
    </source>
</evidence>
<keyword evidence="6" id="KW-1185">Reference proteome</keyword>
<dbReference type="GO" id="GO:0003700">
    <property type="term" value="F:DNA-binding transcription factor activity"/>
    <property type="evidence" value="ECO:0007669"/>
    <property type="project" value="InterPro"/>
</dbReference>
<sequence length="262" mass="30246">MISPIAVYFERCEPNWSIPPSLTKNHILLLVTDGSFVYTVDGDELVLHKGDVVYVPEGTMRSGHNGPRDPHHMYAAHFRLEGDDPLIPLLRDHQYRYVQPFNGDYLKNRFSLLTQHWLRKPAYYETIYHSILLEMLCIVNGEVDSRKVPTKSYAIVTQIQDYIMNHYRENIAIAALAELVQRTPNYISTVFRQVTGQTITEYSQQIRIAAACNFLINSQMTVGEISDYLGFCEQSYFNKVFKKVTGVPPSAYLKEKTKVWRT</sequence>
<dbReference type="OrthoDB" id="345425at2"/>
<dbReference type="SUPFAM" id="SSF46689">
    <property type="entry name" value="Homeodomain-like"/>
    <property type="match status" value="2"/>
</dbReference>
<accession>A0A5C4T9W6</accession>
<feature type="domain" description="HTH araC/xylS-type" evidence="4">
    <location>
        <begin position="157"/>
        <end position="255"/>
    </location>
</feature>
<dbReference type="InterPro" id="IPR037923">
    <property type="entry name" value="HTH-like"/>
</dbReference>
<dbReference type="Pfam" id="PF12833">
    <property type="entry name" value="HTH_18"/>
    <property type="match status" value="1"/>
</dbReference>
<keyword evidence="2" id="KW-0238">DNA-binding</keyword>
<dbReference type="RefSeq" id="WP_139603313.1">
    <property type="nucleotide sequence ID" value="NZ_VDCQ01000021.1"/>
</dbReference>
<proteinExistence type="predicted"/>
<dbReference type="Gene3D" id="1.10.10.60">
    <property type="entry name" value="Homeodomain-like"/>
    <property type="match status" value="2"/>
</dbReference>
<gene>
    <name evidence="5" type="ORF">FE784_16460</name>
</gene>
<dbReference type="Proteomes" id="UP000307943">
    <property type="component" value="Unassembled WGS sequence"/>
</dbReference>
<dbReference type="EMBL" id="VDCQ01000021">
    <property type="protein sequence ID" value="TNJ65189.1"/>
    <property type="molecule type" value="Genomic_DNA"/>
</dbReference>
<dbReference type="GO" id="GO:0043565">
    <property type="term" value="F:sequence-specific DNA binding"/>
    <property type="evidence" value="ECO:0007669"/>
    <property type="project" value="InterPro"/>
</dbReference>
<dbReference type="InterPro" id="IPR018062">
    <property type="entry name" value="HTH_AraC-typ_CS"/>
</dbReference>
<reference evidence="5 6" key="1">
    <citation type="submission" date="2019-05" db="EMBL/GenBank/DDBJ databases">
        <title>We sequenced the genome of Paenibacillus hemerocallicola KCTC 33185 for further insight into its adaptation and study the phylogeny of Paenibacillus.</title>
        <authorList>
            <person name="Narsing Rao M.P."/>
        </authorList>
    </citation>
    <scope>NUCLEOTIDE SEQUENCE [LARGE SCALE GENOMIC DNA]</scope>
    <source>
        <strain evidence="5 6">KCTC 33185</strain>
    </source>
</reference>
<evidence type="ECO:0000313" key="5">
    <source>
        <dbReference type="EMBL" id="TNJ65189.1"/>
    </source>
</evidence>
<name>A0A5C4T9W6_9BACL</name>
<dbReference type="PANTHER" id="PTHR43280:SF28">
    <property type="entry name" value="HTH-TYPE TRANSCRIPTIONAL ACTIVATOR RHAS"/>
    <property type="match status" value="1"/>
</dbReference>
<dbReference type="InterPro" id="IPR009057">
    <property type="entry name" value="Homeodomain-like_sf"/>
</dbReference>
<dbReference type="SMART" id="SM00342">
    <property type="entry name" value="HTH_ARAC"/>
    <property type="match status" value="1"/>
</dbReference>
<dbReference type="PROSITE" id="PS01124">
    <property type="entry name" value="HTH_ARAC_FAMILY_2"/>
    <property type="match status" value="1"/>
</dbReference>
<dbReference type="Gene3D" id="2.60.120.10">
    <property type="entry name" value="Jelly Rolls"/>
    <property type="match status" value="1"/>
</dbReference>
<dbReference type="PROSITE" id="PS00041">
    <property type="entry name" value="HTH_ARAC_FAMILY_1"/>
    <property type="match status" value="1"/>
</dbReference>
<dbReference type="InterPro" id="IPR014710">
    <property type="entry name" value="RmlC-like_jellyroll"/>
</dbReference>
<dbReference type="InterPro" id="IPR018060">
    <property type="entry name" value="HTH_AraC"/>
</dbReference>
<evidence type="ECO:0000256" key="1">
    <source>
        <dbReference type="ARBA" id="ARBA00023015"/>
    </source>
</evidence>
<protein>
    <submittedName>
        <fullName evidence="5">Helix-turn-helix domain-containing protein</fullName>
    </submittedName>
</protein>
<keyword evidence="3" id="KW-0804">Transcription</keyword>
<organism evidence="5 6">
    <name type="scientific">Paenibacillus hemerocallicola</name>
    <dbReference type="NCBI Taxonomy" id="1172614"/>
    <lineage>
        <taxon>Bacteria</taxon>
        <taxon>Bacillati</taxon>
        <taxon>Bacillota</taxon>
        <taxon>Bacilli</taxon>
        <taxon>Bacillales</taxon>
        <taxon>Paenibacillaceae</taxon>
        <taxon>Paenibacillus</taxon>
    </lineage>
</organism>
<evidence type="ECO:0000259" key="4">
    <source>
        <dbReference type="PROSITE" id="PS01124"/>
    </source>
</evidence>
<dbReference type="PANTHER" id="PTHR43280">
    <property type="entry name" value="ARAC-FAMILY TRANSCRIPTIONAL REGULATOR"/>
    <property type="match status" value="1"/>
</dbReference>
<dbReference type="InterPro" id="IPR013096">
    <property type="entry name" value="Cupin_2"/>
</dbReference>
<keyword evidence="1" id="KW-0805">Transcription regulation</keyword>
<dbReference type="AlphaFoldDB" id="A0A5C4T9W6"/>